<dbReference type="EMBL" id="BDRX01000001">
    <property type="protein sequence ID" value="GBF87445.1"/>
    <property type="molecule type" value="Genomic_DNA"/>
</dbReference>
<organism evidence="2 3">
    <name type="scientific">Raphidocelis subcapitata</name>
    <dbReference type="NCBI Taxonomy" id="307507"/>
    <lineage>
        <taxon>Eukaryota</taxon>
        <taxon>Viridiplantae</taxon>
        <taxon>Chlorophyta</taxon>
        <taxon>core chlorophytes</taxon>
        <taxon>Chlorophyceae</taxon>
        <taxon>CS clade</taxon>
        <taxon>Sphaeropleales</taxon>
        <taxon>Selenastraceae</taxon>
        <taxon>Raphidocelis</taxon>
    </lineage>
</organism>
<feature type="compositionally biased region" description="Basic and acidic residues" evidence="1">
    <location>
        <begin position="217"/>
        <end position="229"/>
    </location>
</feature>
<dbReference type="GO" id="GO:0005634">
    <property type="term" value="C:nucleus"/>
    <property type="evidence" value="ECO:0007669"/>
    <property type="project" value="TreeGrafter"/>
</dbReference>
<sequence length="328" mass="32387">MAELTNLLGGYGSGSEDEDASMEDAAGANATGLGLLGGGSPSTSGGDAAAAGEAVQPAGGPPADGDGDEPPGSPSAAAHVVGGPSTNPEPPPEGLSPPVAPAASGSDGGGVEGGMRRDDPRMLLPPELRAPPPGPVDPVIQEKVALIDTVQRQKGVTVMAQLSKDRRWTNPTFLDKMVAHFDLNPYGTCFGPEVWDPTALPESDTWPKLEEELKAAAARRAEEASRRDQLQFTSGGLQAPMAPAGGGLAPGGGRAPIGAAAAAAAAAAKAVAAASAAAGVHPSGAPRVPLSSADPRLLQAQAVAQSLAARAAGLPPAASGSKRTKWDA</sequence>
<reference evidence="2 3" key="1">
    <citation type="journal article" date="2018" name="Sci. Rep.">
        <title>Raphidocelis subcapitata (=Pseudokirchneriella subcapitata) provides an insight into genome evolution and environmental adaptations in the Sphaeropleales.</title>
        <authorList>
            <person name="Suzuki S."/>
            <person name="Yamaguchi H."/>
            <person name="Nakajima N."/>
            <person name="Kawachi M."/>
        </authorList>
    </citation>
    <scope>NUCLEOTIDE SEQUENCE [LARGE SCALE GENOMIC DNA]</scope>
    <source>
        <strain evidence="2 3">NIES-35</strain>
    </source>
</reference>
<comment type="caution">
    <text evidence="2">The sequence shown here is derived from an EMBL/GenBank/DDBJ whole genome shotgun (WGS) entry which is preliminary data.</text>
</comment>
<feature type="compositionally biased region" description="Pro residues" evidence="1">
    <location>
        <begin position="87"/>
        <end position="100"/>
    </location>
</feature>
<dbReference type="OrthoDB" id="551897at2759"/>
<protein>
    <recommendedName>
        <fullName evidence="4">HCNGP-like protein</fullName>
    </recommendedName>
</protein>
<dbReference type="AlphaFoldDB" id="A0A2V0NRJ1"/>
<name>A0A2V0NRJ1_9CHLO</name>
<evidence type="ECO:0008006" key="4">
    <source>
        <dbReference type="Google" id="ProtNLM"/>
    </source>
</evidence>
<dbReference type="STRING" id="307507.A0A2V0NRJ1"/>
<evidence type="ECO:0000313" key="3">
    <source>
        <dbReference type="Proteomes" id="UP000247498"/>
    </source>
</evidence>
<evidence type="ECO:0000256" key="1">
    <source>
        <dbReference type="SAM" id="MobiDB-lite"/>
    </source>
</evidence>
<feature type="compositionally biased region" description="Low complexity" evidence="1">
    <location>
        <begin position="41"/>
        <end position="64"/>
    </location>
</feature>
<feature type="region of interest" description="Disordered" evidence="1">
    <location>
        <begin position="217"/>
        <end position="255"/>
    </location>
</feature>
<dbReference type="Pfam" id="PF07818">
    <property type="entry name" value="HCNGP"/>
    <property type="match status" value="1"/>
</dbReference>
<dbReference type="InParanoid" id="A0A2V0NRJ1"/>
<dbReference type="PANTHER" id="PTHR13464">
    <property type="entry name" value="TRANSCRIPTIONAL REGULATOR PROTEIN HCNGP"/>
    <property type="match status" value="1"/>
</dbReference>
<feature type="region of interest" description="Disordered" evidence="1">
    <location>
        <begin position="309"/>
        <end position="328"/>
    </location>
</feature>
<feature type="compositionally biased region" description="Low complexity" evidence="1">
    <location>
        <begin position="309"/>
        <end position="320"/>
    </location>
</feature>
<feature type="region of interest" description="Disordered" evidence="1">
    <location>
        <begin position="1"/>
        <end position="135"/>
    </location>
</feature>
<evidence type="ECO:0000313" key="2">
    <source>
        <dbReference type="EMBL" id="GBF87445.1"/>
    </source>
</evidence>
<feature type="compositionally biased region" description="Gly residues" evidence="1">
    <location>
        <begin position="244"/>
        <end position="255"/>
    </location>
</feature>
<gene>
    <name evidence="2" type="ORF">Rsub_00156</name>
</gene>
<dbReference type="GO" id="GO:0006355">
    <property type="term" value="P:regulation of DNA-templated transcription"/>
    <property type="evidence" value="ECO:0007669"/>
    <property type="project" value="InterPro"/>
</dbReference>
<dbReference type="PANTHER" id="PTHR13464:SF0">
    <property type="entry name" value="SAP30-BINDING PROTEIN"/>
    <property type="match status" value="1"/>
</dbReference>
<proteinExistence type="predicted"/>
<keyword evidence="3" id="KW-1185">Reference proteome</keyword>
<accession>A0A2V0NRJ1</accession>
<dbReference type="InterPro" id="IPR012479">
    <property type="entry name" value="SAP30BP"/>
</dbReference>
<dbReference type="Proteomes" id="UP000247498">
    <property type="component" value="Unassembled WGS sequence"/>
</dbReference>